<keyword evidence="3" id="KW-0326">Glycosidase</keyword>
<dbReference type="VEuPathDB" id="CryptoDB:Cvel_1865"/>
<dbReference type="GO" id="GO:0005975">
    <property type="term" value="P:carbohydrate metabolic process"/>
    <property type="evidence" value="ECO:0007669"/>
    <property type="project" value="InterPro"/>
</dbReference>
<evidence type="ECO:0000313" key="6">
    <source>
        <dbReference type="EMBL" id="CEM52342.1"/>
    </source>
</evidence>
<dbReference type="GO" id="GO:0008422">
    <property type="term" value="F:beta-glucosidase activity"/>
    <property type="evidence" value="ECO:0007669"/>
    <property type="project" value="TreeGrafter"/>
</dbReference>
<feature type="compositionally biased region" description="Low complexity" evidence="5">
    <location>
        <begin position="528"/>
        <end position="545"/>
    </location>
</feature>
<evidence type="ECO:0000256" key="5">
    <source>
        <dbReference type="SAM" id="MobiDB-lite"/>
    </source>
</evidence>
<dbReference type="Pfam" id="PF00232">
    <property type="entry name" value="Glyco_hydro_1"/>
    <property type="match status" value="1"/>
</dbReference>
<dbReference type="EMBL" id="CDMZ01005227">
    <property type="protein sequence ID" value="CEM52342.1"/>
    <property type="molecule type" value="Genomic_DNA"/>
</dbReference>
<dbReference type="PANTHER" id="PTHR10353">
    <property type="entry name" value="GLYCOSYL HYDROLASE"/>
    <property type="match status" value="1"/>
</dbReference>
<dbReference type="InterPro" id="IPR033132">
    <property type="entry name" value="GH_1_N_CS"/>
</dbReference>
<dbReference type="PhylomeDB" id="A0A0G4I5Z3"/>
<evidence type="ECO:0000256" key="4">
    <source>
        <dbReference type="RuleBase" id="RU003690"/>
    </source>
</evidence>
<keyword evidence="2" id="KW-0378">Hydrolase</keyword>
<dbReference type="Gene3D" id="3.20.20.80">
    <property type="entry name" value="Glycosidases"/>
    <property type="match status" value="1"/>
</dbReference>
<evidence type="ECO:0000256" key="3">
    <source>
        <dbReference type="ARBA" id="ARBA00023295"/>
    </source>
</evidence>
<organism evidence="6">
    <name type="scientific">Chromera velia CCMP2878</name>
    <dbReference type="NCBI Taxonomy" id="1169474"/>
    <lineage>
        <taxon>Eukaryota</taxon>
        <taxon>Sar</taxon>
        <taxon>Alveolata</taxon>
        <taxon>Colpodellida</taxon>
        <taxon>Chromeraceae</taxon>
        <taxon>Chromera</taxon>
    </lineage>
</organism>
<evidence type="ECO:0008006" key="7">
    <source>
        <dbReference type="Google" id="ProtNLM"/>
    </source>
</evidence>
<feature type="compositionally biased region" description="Gly residues" evidence="5">
    <location>
        <begin position="493"/>
        <end position="502"/>
    </location>
</feature>
<dbReference type="InterPro" id="IPR017853">
    <property type="entry name" value="GH"/>
</dbReference>
<evidence type="ECO:0000256" key="2">
    <source>
        <dbReference type="ARBA" id="ARBA00022801"/>
    </source>
</evidence>
<feature type="region of interest" description="Disordered" evidence="5">
    <location>
        <begin position="488"/>
        <end position="573"/>
    </location>
</feature>
<evidence type="ECO:0000256" key="1">
    <source>
        <dbReference type="ARBA" id="ARBA00010838"/>
    </source>
</evidence>
<name>A0A0G4I5Z3_9ALVE</name>
<dbReference type="PRINTS" id="PR00131">
    <property type="entry name" value="GLHYDRLASE1"/>
</dbReference>
<protein>
    <recommendedName>
        <fullName evidence="7">Beta-glucosidase</fullName>
    </recommendedName>
</protein>
<dbReference type="PROSITE" id="PS00653">
    <property type="entry name" value="GLYCOSYL_HYDROL_F1_2"/>
    <property type="match status" value="1"/>
</dbReference>
<reference evidence="6" key="1">
    <citation type="submission" date="2014-11" db="EMBL/GenBank/DDBJ databases">
        <authorList>
            <person name="Otto D Thomas"/>
            <person name="Naeem Raeece"/>
        </authorList>
    </citation>
    <scope>NUCLEOTIDE SEQUENCE</scope>
</reference>
<dbReference type="InterPro" id="IPR001360">
    <property type="entry name" value="Glyco_hydro_1"/>
</dbReference>
<accession>A0A0G4I5Z3</accession>
<dbReference type="PANTHER" id="PTHR10353:SF36">
    <property type="entry name" value="LP05116P"/>
    <property type="match status" value="1"/>
</dbReference>
<proteinExistence type="inferred from homology"/>
<dbReference type="AlphaFoldDB" id="A0A0G4I5Z3"/>
<comment type="similarity">
    <text evidence="1 4">Belongs to the glycosyl hydrolase 1 family.</text>
</comment>
<gene>
    <name evidence="6" type="ORF">Cvel_1865</name>
</gene>
<sequence>MVAATKDNLYTIPPPPSVKNLPASFAFGVATSAYQIEGGWLEGGKGLNQWDVFSHTPGMIKNGDTGDVATDHYHKYVEDAELIKAAGIKHYRFSIMWSRLMPNGMLKPGEKPNAEGVKFYNNLINALLQRGITPWVSIWHNDLPFALALHPNPGNAVLRSDFPQLFTDFARVCFEEFGDRVKHWFTFNEPMMAAVNYPASGDKEPYQFGHNFLIAHAKTVKLYREQFQTRQNGKEIGIVLNLGSFYPADPENPEHVKLCERSYDWQMGWWLDPMYRGDYPQSMKDTLGDRLPSFTDEEKTMLIGSTDFVAINYYMPHMTKEGTHQPWTPGSAMNSFYADWNVTHYYADDWPRTHTGWGVYAPGLRKLFNYVNHDRYKDFSVPMYIVENGCAVGEDSEEAAKNDVFRQQYLHDHIDNLALAVTEDGCDVRGWFGWSFLDNLEWFAGFEMKFGLVRVDFNDPDRKRTPKGSLWQLKDTIKMFEEAHGMYSDAGEGEGTADGGPGDTRSPWHGRPAPPVSEGGDAREEETPAAPTEAPVAGATTAPVAGGSGGRDTGSNFSFAPGTGGFLRPPPTP</sequence>
<dbReference type="SUPFAM" id="SSF51445">
    <property type="entry name" value="(Trans)glycosidases"/>
    <property type="match status" value="1"/>
</dbReference>